<dbReference type="InterPro" id="IPR023827">
    <property type="entry name" value="Peptidase_S8_Asp-AS"/>
</dbReference>
<sequence length="982" mass="109820">MIFKESLKIFREATPSETAKNPDLDLDYDDDDSTNYAVQMSPKDKVQAAFDEIISKICNKTLDLRNEGSRAAFMADYGLFLEERTRVDRQTFFHIAASRLAHSTAIRFVVRKKRHLLQYKDASDRTPLHVAIVYGNNAFVDAILKEVNGTELDLLLRETCANGQNCIHAAIYHSLNQGCALKLIEGASNTTLSASDHNGLTPLHLAVEYHRSSASQVGLVRALIARGDGALDKFTTNPPSLSVYEYHRYTREKAHMGQQGAKSGSSLELQGGQVEDQSTLVRGRRALDELPIHQNTRNLPQQMDKGDQRQEPRTDVSREIDTDSYADSIQQVMKLYYLRSTFESAPERNIRDQLSATRFLYGANIRNVNLSFDFSQGPLTISQDSFEDSYRHMVFDEVLRYVSFRPVLLQKPPGPAPGSRLAKKLAQTKKEDQGPNDLVFFFNWLYRKNVRHILKVVVHDTEDAPHTDKAMVDCLSKFEIETLSWRKVDLSSQTLFNACRNLKEVYLRWSGNLSILKTWTEQDGLLKLEELECVHLVWNKEEGPETFHKVASAVEYLQSRFNQAVAEINTARRNNNKNSSLVEPRNPIVVRKSEIGVTPNKRPKDTASSANVSIDIRKRRIQPNRWLDCVDRFADELQNVKLLPTDMPMLKENIKVGVIDDGVDIHIESLQGKVIGGESFDRTYLDGNGTSPYYISGGGHGTMMADMVCRVCPTARLYVCKLEMHPDPDGGGRQISAESAAMPNKSQAVMAAVRQKVDIISMSWTIQETEDNQSSITALQDAIRAALDAKILLFGAASDKGAVTEIEYPCFFDRRIFRIGASTADGRVYGPSGNPQNLSFIFPGHKISPRSPYLEKGLPIDSEEKSGSSISTALAAGLAALVLHCIRLGAIQAEMEARQTGRCSSTAVRLSDLKKARDFYGMRSIFRGMGLNEDNQRYIEIWKRLDGPARRLRSPSGESADMTGLEIIAGLARDLVSGIADH</sequence>
<organism evidence="10 11">
    <name type="scientific">Aspergillus niger ATCC 13496</name>
    <dbReference type="NCBI Taxonomy" id="1353008"/>
    <lineage>
        <taxon>Eukaryota</taxon>
        <taxon>Fungi</taxon>
        <taxon>Dikarya</taxon>
        <taxon>Ascomycota</taxon>
        <taxon>Pezizomycotina</taxon>
        <taxon>Eurotiomycetes</taxon>
        <taxon>Eurotiomycetidae</taxon>
        <taxon>Eurotiales</taxon>
        <taxon>Aspergillaceae</taxon>
        <taxon>Aspergillus</taxon>
        <taxon>Aspergillus subgen. Circumdati</taxon>
    </lineage>
</organism>
<evidence type="ECO:0000313" key="10">
    <source>
        <dbReference type="EMBL" id="RDH25165.1"/>
    </source>
</evidence>
<protein>
    <recommendedName>
        <fullName evidence="9">Peptidase S8/S53 domain-containing protein</fullName>
    </recommendedName>
</protein>
<dbReference type="InterPro" id="IPR036770">
    <property type="entry name" value="Ankyrin_rpt-contain_sf"/>
</dbReference>
<keyword evidence="6" id="KW-0865">Zymogen</keyword>
<evidence type="ECO:0000256" key="1">
    <source>
        <dbReference type="ARBA" id="ARBA00011073"/>
    </source>
</evidence>
<dbReference type="GO" id="GO:0004252">
    <property type="term" value="F:serine-type endopeptidase activity"/>
    <property type="evidence" value="ECO:0007669"/>
    <property type="project" value="InterPro"/>
</dbReference>
<keyword evidence="2" id="KW-0645">Protease</keyword>
<evidence type="ECO:0000256" key="5">
    <source>
        <dbReference type="ARBA" id="ARBA00022825"/>
    </source>
</evidence>
<dbReference type="AlphaFoldDB" id="A0A370CBJ1"/>
<dbReference type="CDD" id="cd07491">
    <property type="entry name" value="Peptidases_S8_7"/>
    <property type="match status" value="1"/>
</dbReference>
<keyword evidence="5" id="KW-0720">Serine protease</keyword>
<dbReference type="InterPro" id="IPR002110">
    <property type="entry name" value="Ankyrin_rpt"/>
</dbReference>
<dbReference type="InterPro" id="IPR000209">
    <property type="entry name" value="Peptidase_S8/S53_dom"/>
</dbReference>
<keyword evidence="7" id="KW-0040">ANK repeat</keyword>
<dbReference type="InterPro" id="IPR051048">
    <property type="entry name" value="Peptidase_S8/S53_subtilisin"/>
</dbReference>
<dbReference type="Pfam" id="PF00082">
    <property type="entry name" value="Peptidase_S8"/>
    <property type="match status" value="1"/>
</dbReference>
<dbReference type="PROSITE" id="PS00136">
    <property type="entry name" value="SUBTILASE_ASP"/>
    <property type="match status" value="1"/>
</dbReference>
<evidence type="ECO:0000256" key="6">
    <source>
        <dbReference type="ARBA" id="ARBA00023145"/>
    </source>
</evidence>
<gene>
    <name evidence="10" type="ORF">M747DRAFT_272240</name>
</gene>
<dbReference type="SMART" id="SM00248">
    <property type="entry name" value="ANK"/>
    <property type="match status" value="4"/>
</dbReference>
<dbReference type="Gene3D" id="3.40.50.200">
    <property type="entry name" value="Peptidase S8/S53 domain"/>
    <property type="match status" value="1"/>
</dbReference>
<feature type="region of interest" description="Disordered" evidence="8">
    <location>
        <begin position="287"/>
        <end position="321"/>
    </location>
</feature>
<dbReference type="PROSITE" id="PS50297">
    <property type="entry name" value="ANK_REP_REGION"/>
    <property type="match status" value="1"/>
</dbReference>
<dbReference type="InterPro" id="IPR036852">
    <property type="entry name" value="Peptidase_S8/S53_dom_sf"/>
</dbReference>
<evidence type="ECO:0000256" key="4">
    <source>
        <dbReference type="ARBA" id="ARBA00022801"/>
    </source>
</evidence>
<dbReference type="SUPFAM" id="SSF48403">
    <property type="entry name" value="Ankyrin repeat"/>
    <property type="match status" value="1"/>
</dbReference>
<proteinExistence type="inferred from homology"/>
<evidence type="ECO:0000256" key="2">
    <source>
        <dbReference type="ARBA" id="ARBA00022670"/>
    </source>
</evidence>
<evidence type="ECO:0000259" key="9">
    <source>
        <dbReference type="Pfam" id="PF00082"/>
    </source>
</evidence>
<evidence type="ECO:0000256" key="7">
    <source>
        <dbReference type="PROSITE-ProRule" id="PRU00023"/>
    </source>
</evidence>
<dbReference type="Gene3D" id="1.25.40.20">
    <property type="entry name" value="Ankyrin repeat-containing domain"/>
    <property type="match status" value="1"/>
</dbReference>
<keyword evidence="3" id="KW-0732">Signal</keyword>
<dbReference type="PANTHER" id="PTHR43399">
    <property type="entry name" value="SUBTILISIN-RELATED"/>
    <property type="match status" value="1"/>
</dbReference>
<evidence type="ECO:0000313" key="11">
    <source>
        <dbReference type="Proteomes" id="UP000253845"/>
    </source>
</evidence>
<feature type="domain" description="Peptidase S8/S53" evidence="9">
    <location>
        <begin position="652"/>
        <end position="884"/>
    </location>
</feature>
<dbReference type="PROSITE" id="PS50088">
    <property type="entry name" value="ANK_REPEAT"/>
    <property type="match status" value="1"/>
</dbReference>
<dbReference type="GO" id="GO:0006508">
    <property type="term" value="P:proteolysis"/>
    <property type="evidence" value="ECO:0007669"/>
    <property type="project" value="UniProtKB-KW"/>
</dbReference>
<dbReference type="PRINTS" id="PR00723">
    <property type="entry name" value="SUBTILISIN"/>
</dbReference>
<dbReference type="VEuPathDB" id="FungiDB:M747DRAFT_272240"/>
<dbReference type="PANTHER" id="PTHR43399:SF4">
    <property type="entry name" value="CELL WALL-ASSOCIATED PROTEASE"/>
    <property type="match status" value="1"/>
</dbReference>
<feature type="compositionally biased region" description="Basic and acidic residues" evidence="8">
    <location>
        <begin position="304"/>
        <end position="321"/>
    </location>
</feature>
<evidence type="ECO:0000256" key="3">
    <source>
        <dbReference type="ARBA" id="ARBA00022729"/>
    </source>
</evidence>
<dbReference type="EMBL" id="KZ851900">
    <property type="protein sequence ID" value="RDH25165.1"/>
    <property type="molecule type" value="Genomic_DNA"/>
</dbReference>
<evidence type="ECO:0000256" key="8">
    <source>
        <dbReference type="SAM" id="MobiDB-lite"/>
    </source>
</evidence>
<keyword evidence="4" id="KW-0378">Hydrolase</keyword>
<accession>A0A370CBJ1</accession>
<dbReference type="SUPFAM" id="SSF52743">
    <property type="entry name" value="Subtilisin-like"/>
    <property type="match status" value="1"/>
</dbReference>
<comment type="similarity">
    <text evidence="1">Belongs to the peptidase S8 family.</text>
</comment>
<name>A0A370CBJ1_ASPNG</name>
<reference evidence="10 11" key="1">
    <citation type="submission" date="2018-07" db="EMBL/GenBank/DDBJ databases">
        <title>Section-level genome sequencing of Aspergillus section Nigri to investigate inter- and intra-species variation.</title>
        <authorList>
            <consortium name="DOE Joint Genome Institute"/>
            <person name="Vesth T.C."/>
            <person name="Nybo J.L."/>
            <person name="Theobald S."/>
            <person name="Frisvad J.C."/>
            <person name="Larsen T.O."/>
            <person name="Nielsen K.F."/>
            <person name="Hoof J.B."/>
            <person name="Brandl J."/>
            <person name="Salamov A."/>
            <person name="Riley R."/>
            <person name="Gladden J.M."/>
            <person name="Phatale P."/>
            <person name="Nielsen M.T."/>
            <person name="Lyhne E.K."/>
            <person name="Kogle M.E."/>
            <person name="Strasser K."/>
            <person name="McDonnell E."/>
            <person name="Barry K."/>
            <person name="Clum A."/>
            <person name="Chen C."/>
            <person name="Nolan M."/>
            <person name="Sandor L."/>
            <person name="Kuo A."/>
            <person name="Lipzen A."/>
            <person name="Hainaut M."/>
            <person name="Drula E."/>
            <person name="Tsang A."/>
            <person name="Magnuson J.K."/>
            <person name="Henrissat B."/>
            <person name="Wiebenga A."/>
            <person name="Simmons B.A."/>
            <person name="Makela M.R."/>
            <person name="De vries R.P."/>
            <person name="Grigoriev I.V."/>
            <person name="Mortensen U.H."/>
            <person name="Baker S.E."/>
            <person name="Andersen M.R."/>
        </authorList>
    </citation>
    <scope>NUCLEOTIDE SEQUENCE [LARGE SCALE GENOMIC DNA]</scope>
    <source>
        <strain evidence="10 11">ATCC 13496</strain>
    </source>
</reference>
<dbReference type="Proteomes" id="UP000253845">
    <property type="component" value="Unassembled WGS sequence"/>
</dbReference>
<feature type="repeat" description="ANK" evidence="7">
    <location>
        <begin position="198"/>
        <end position="227"/>
    </location>
</feature>
<dbReference type="InterPro" id="IPR015500">
    <property type="entry name" value="Peptidase_S8_subtilisin-rel"/>
</dbReference>
<feature type="region of interest" description="Disordered" evidence="8">
    <location>
        <begin position="254"/>
        <end position="274"/>
    </location>
</feature>